<evidence type="ECO:0000313" key="2">
    <source>
        <dbReference type="EMBL" id="MEQ2487111.1"/>
    </source>
</evidence>
<evidence type="ECO:0000256" key="1">
    <source>
        <dbReference type="SAM" id="MobiDB-lite"/>
    </source>
</evidence>
<keyword evidence="3" id="KW-1185">Reference proteome</keyword>
<comment type="caution">
    <text evidence="2">The sequence shown here is derived from an EMBL/GenBank/DDBJ whole genome shotgun (WGS) entry which is preliminary data.</text>
</comment>
<dbReference type="RefSeq" id="WP_262898224.1">
    <property type="nucleotide sequence ID" value="NZ_JAHKBE010000035.1"/>
</dbReference>
<sequence>MKIIIYEEHPSWLIMPIKTTRPFTPIKPTMPIPPKPKESGYTLR</sequence>
<accession>A0ABV1FRR6</accession>
<protein>
    <submittedName>
        <fullName evidence="2">Uncharacterized protein</fullName>
    </submittedName>
</protein>
<evidence type="ECO:0000313" key="3">
    <source>
        <dbReference type="Proteomes" id="UP001487296"/>
    </source>
</evidence>
<feature type="region of interest" description="Disordered" evidence="1">
    <location>
        <begin position="25"/>
        <end position="44"/>
    </location>
</feature>
<reference evidence="2 3" key="1">
    <citation type="submission" date="2024-04" db="EMBL/GenBank/DDBJ databases">
        <title>Human intestinal bacterial collection.</title>
        <authorList>
            <person name="Pauvert C."/>
            <person name="Hitch T.C.A."/>
            <person name="Clavel T."/>
        </authorList>
    </citation>
    <scope>NUCLEOTIDE SEQUENCE [LARGE SCALE GENOMIC DNA]</scope>
    <source>
        <strain evidence="2 3">CLA-AA-H145</strain>
    </source>
</reference>
<name>A0ABV1FRR6_9BACT</name>
<dbReference type="Proteomes" id="UP001487296">
    <property type="component" value="Unassembled WGS sequence"/>
</dbReference>
<gene>
    <name evidence="2" type="ORF">AAAT34_08600</name>
</gene>
<organism evidence="2 3">
    <name type="scientific">Hallella faecis</name>
    <dbReference type="NCBI Taxonomy" id="2841596"/>
    <lineage>
        <taxon>Bacteria</taxon>
        <taxon>Pseudomonadati</taxon>
        <taxon>Bacteroidota</taxon>
        <taxon>Bacteroidia</taxon>
        <taxon>Bacteroidales</taxon>
        <taxon>Prevotellaceae</taxon>
        <taxon>Hallella</taxon>
    </lineage>
</organism>
<proteinExistence type="predicted"/>
<dbReference type="EMBL" id="JBBNFP010000032">
    <property type="protein sequence ID" value="MEQ2487111.1"/>
    <property type="molecule type" value="Genomic_DNA"/>
</dbReference>